<dbReference type="EMBL" id="CP041396">
    <property type="protein sequence ID" value="QDM12908.1"/>
    <property type="molecule type" value="Genomic_DNA"/>
</dbReference>
<dbReference type="Proteomes" id="UP000318823">
    <property type="component" value="Plasmid unnamed1"/>
</dbReference>
<geneLocation type="plasmid" evidence="1 2">
    <name>unnamed1</name>
</geneLocation>
<accession>A0AAP9DSN6</accession>
<name>A0AAP9DSN6_BACOV</name>
<reference evidence="2" key="1">
    <citation type="journal article" date="2018" name="J. Anim. Genet.">
        <title>Acquired interbacterial defense systems protect against interspecies antagonism in the human gut microbiome.</title>
        <authorList>
            <person name="Ross B.D."/>
            <person name="Verster A.J."/>
            <person name="Radey M.C."/>
            <person name="Schmidtke D.T."/>
            <person name="Pope C.E."/>
            <person name="Hoffman L.R."/>
            <person name="Hajjar A."/>
            <person name="Peterson S.B."/>
            <person name="Borenstein E."/>
            <person name="Mougous J."/>
        </authorList>
    </citation>
    <scope>NUCLEOTIDE SEQUENCE [LARGE SCALE GENOMIC DNA]</scope>
    <source>
        <strain evidence="2">3725 D1 iv</strain>
        <plasmid evidence="2">unnamed1</plasmid>
    </source>
</reference>
<evidence type="ECO:0000313" key="1">
    <source>
        <dbReference type="EMBL" id="QDM12908.1"/>
    </source>
</evidence>
<dbReference type="AlphaFoldDB" id="A0AAP9DSN6"/>
<keyword evidence="1" id="KW-0614">Plasmid</keyword>
<sequence length="73" mass="8295">MKVSDGLCFIRTSIECRVELNTQKETAEALGFVYVTFVDDSTLTNSQNEATFMEGIRSSQKIFKDLIEDMGEY</sequence>
<protein>
    <submittedName>
        <fullName evidence="1">Uncharacterized protein</fullName>
    </submittedName>
</protein>
<organism evidence="1 2">
    <name type="scientific">Bacteroides ovatus</name>
    <dbReference type="NCBI Taxonomy" id="28116"/>
    <lineage>
        <taxon>Bacteria</taxon>
        <taxon>Pseudomonadati</taxon>
        <taxon>Bacteroidota</taxon>
        <taxon>Bacteroidia</taxon>
        <taxon>Bacteroidales</taxon>
        <taxon>Bacteroidaceae</taxon>
        <taxon>Bacteroides</taxon>
    </lineage>
</organism>
<proteinExistence type="predicted"/>
<evidence type="ECO:0000313" key="2">
    <source>
        <dbReference type="Proteomes" id="UP000318823"/>
    </source>
</evidence>
<gene>
    <name evidence="1" type="ORF">DYI28_29345</name>
</gene>